<dbReference type="InterPro" id="IPR045857">
    <property type="entry name" value="O16G_dom_2"/>
</dbReference>
<dbReference type="Pfam" id="PF00128">
    <property type="entry name" value="Alpha-amylase"/>
    <property type="match status" value="1"/>
</dbReference>
<dbReference type="Gene3D" id="3.20.20.80">
    <property type="entry name" value="Glycosidases"/>
    <property type="match status" value="1"/>
</dbReference>
<sequence>MQAKWWQKAVVYQVYPRSFQDSNNDGIGDLQGIIQRLPYIKKLGVDVIWLNPVYKTSNVDGGYDISDYQAINPDFGNLADFQQLITTAHKMDLKIIMDLVVNHSSSEHHWFQESKKSKSNPYRDYYIWRDPVEGHEPNNWGSFFSGPAWTFDSTTGQYYLHLFAKEQPDLNWENPQVRTSVFDMMNWWALQGIDGFRMDVISMLSKPAGLPDGPKESGALYGDGGSLVANGKHEHEYLREMNQEVLSKYNWLTVGETAGVTIEEAQKYADLNGSELNMVFQFEHMGLDGNSDPRLGKWSDQKASLTALRNNLAKWQTALANKAWNSLFWNNHDQPRVVSRFGNDSQKYRVLSAKMLAAMLHGMQGTPYIYQGEEIGMTNTNFHSFDQVVDVEARNAYHELVEKEKIVSSEKLLHYFSQRSRDNARTPMPWNDSANAGFTSVQPWMTLNPNYSQINVAAALSDKNSVFYFYQELIKMRHDLPVITDGDFKLVAGNDDDPDVFAYTRNNADQHLLVICNYTQKQLTRHYELPTQAKLIIQNYSETVADQLRPYETKIYLW</sequence>
<feature type="domain" description="Glycosyl hydrolase family 13 catalytic" evidence="4">
    <location>
        <begin position="13"/>
        <end position="425"/>
    </location>
</feature>
<dbReference type="PANTHER" id="PTHR10357">
    <property type="entry name" value="ALPHA-AMYLASE FAMILY MEMBER"/>
    <property type="match status" value="1"/>
</dbReference>
<dbReference type="PANTHER" id="PTHR10357:SF184">
    <property type="entry name" value="OLIGO-1,6-GLUCOSIDASE 1"/>
    <property type="match status" value="1"/>
</dbReference>
<dbReference type="GO" id="GO:0043169">
    <property type="term" value="F:cation binding"/>
    <property type="evidence" value="ECO:0007669"/>
    <property type="project" value="InterPro"/>
</dbReference>
<dbReference type="Gene3D" id="2.60.40.1180">
    <property type="entry name" value="Golgi alpha-mannosidase II"/>
    <property type="match status" value="1"/>
</dbReference>
<dbReference type="EMBL" id="CP018176">
    <property type="protein sequence ID" value="AUJ30587.1"/>
    <property type="molecule type" value="Genomic_DNA"/>
</dbReference>
<dbReference type="InterPro" id="IPR006048">
    <property type="entry name" value="A-amylase/branching_C"/>
</dbReference>
<dbReference type="RefSeq" id="WP_141055041.1">
    <property type="nucleotide sequence ID" value="NZ_CP018176.1"/>
</dbReference>
<dbReference type="NCBIfam" id="NF008183">
    <property type="entry name" value="PRK10933.1"/>
    <property type="match status" value="1"/>
</dbReference>
<dbReference type="GO" id="GO:0009313">
    <property type="term" value="P:oligosaccharide catabolic process"/>
    <property type="evidence" value="ECO:0007669"/>
    <property type="project" value="TreeGrafter"/>
</dbReference>
<dbReference type="SUPFAM" id="SSF51011">
    <property type="entry name" value="Glycosyl hydrolase domain"/>
    <property type="match status" value="1"/>
</dbReference>
<evidence type="ECO:0000256" key="1">
    <source>
        <dbReference type="ARBA" id="ARBA00008061"/>
    </source>
</evidence>
<gene>
    <name evidence="5" type="ORF">BSQ49_10580</name>
</gene>
<dbReference type="SUPFAM" id="SSF51445">
    <property type="entry name" value="(Trans)glycosidases"/>
    <property type="match status" value="1"/>
</dbReference>
<dbReference type="SMART" id="SM00642">
    <property type="entry name" value="Aamy"/>
    <property type="match status" value="1"/>
</dbReference>
<dbReference type="InterPro" id="IPR017853">
    <property type="entry name" value="GH"/>
</dbReference>
<evidence type="ECO:0000259" key="4">
    <source>
        <dbReference type="SMART" id="SM00642"/>
    </source>
</evidence>
<dbReference type="InterPro" id="IPR006047">
    <property type="entry name" value="GH13_cat_dom"/>
</dbReference>
<dbReference type="InterPro" id="IPR013780">
    <property type="entry name" value="Glyco_hydro_b"/>
</dbReference>
<dbReference type="FunFam" id="3.90.400.10:FF:000002">
    <property type="entry name" value="Sucrose isomerase"/>
    <property type="match status" value="1"/>
</dbReference>
<dbReference type="Proteomes" id="UP000314960">
    <property type="component" value="Chromosome"/>
</dbReference>
<dbReference type="KEGG" id="lhw:BSQ49_10580"/>
<keyword evidence="3" id="KW-0326">Glycosidase</keyword>
<evidence type="ECO:0000256" key="2">
    <source>
        <dbReference type="ARBA" id="ARBA00022801"/>
    </source>
</evidence>
<dbReference type="Pfam" id="PF02806">
    <property type="entry name" value="Alpha-amylase_C"/>
    <property type="match status" value="1"/>
</dbReference>
<accession>A0A3S6QWN2</accession>
<dbReference type="AlphaFoldDB" id="A0A3S6QWN2"/>
<reference evidence="5 6" key="1">
    <citation type="submission" date="2016-11" db="EMBL/GenBank/DDBJ databases">
        <title>Interaction between Lactobacillus species and yeast in water kefir.</title>
        <authorList>
            <person name="Behr J."/>
            <person name="Xu D."/>
            <person name="Vogel R.F."/>
        </authorList>
    </citation>
    <scope>NUCLEOTIDE SEQUENCE [LARGE SCALE GENOMIC DNA]</scope>
    <source>
        <strain evidence="5 6">TMW 1.1822</strain>
    </source>
</reference>
<name>A0A3S6QWN2_9LACO</name>
<dbReference type="CDD" id="cd11333">
    <property type="entry name" value="AmyAc_SI_OligoGlu_DGase"/>
    <property type="match status" value="1"/>
</dbReference>
<evidence type="ECO:0000313" key="5">
    <source>
        <dbReference type="EMBL" id="AUJ30587.1"/>
    </source>
</evidence>
<dbReference type="Gene3D" id="3.90.400.10">
    <property type="entry name" value="Oligo-1,6-glucosidase, Domain 2"/>
    <property type="match status" value="1"/>
</dbReference>
<comment type="similarity">
    <text evidence="1">Belongs to the glycosyl hydrolase 13 family.</text>
</comment>
<dbReference type="FunFam" id="3.20.20.80:FF:000064">
    <property type="entry name" value="Oligo-1,6-glucosidase"/>
    <property type="match status" value="1"/>
</dbReference>
<organism evidence="5 6">
    <name type="scientific">Liquorilactobacillus hordei</name>
    <dbReference type="NCBI Taxonomy" id="468911"/>
    <lineage>
        <taxon>Bacteria</taxon>
        <taxon>Bacillati</taxon>
        <taxon>Bacillota</taxon>
        <taxon>Bacilli</taxon>
        <taxon>Lactobacillales</taxon>
        <taxon>Lactobacillaceae</taxon>
        <taxon>Liquorilactobacillus</taxon>
    </lineage>
</organism>
<dbReference type="GO" id="GO:0004556">
    <property type="term" value="F:alpha-amylase activity"/>
    <property type="evidence" value="ECO:0007669"/>
    <property type="project" value="TreeGrafter"/>
</dbReference>
<evidence type="ECO:0000256" key="3">
    <source>
        <dbReference type="ARBA" id="ARBA00023295"/>
    </source>
</evidence>
<keyword evidence="2 5" id="KW-0378">Hydrolase</keyword>
<evidence type="ECO:0000313" key="6">
    <source>
        <dbReference type="Proteomes" id="UP000314960"/>
    </source>
</evidence>
<protein>
    <submittedName>
        <fullName evidence="5">Glucohydrolase</fullName>
    </submittedName>
</protein>
<proteinExistence type="inferred from homology"/>